<dbReference type="InterPro" id="IPR012337">
    <property type="entry name" value="RNaseH-like_sf"/>
</dbReference>
<dbReference type="InterPro" id="IPR002156">
    <property type="entry name" value="RNaseH_domain"/>
</dbReference>
<protein>
    <recommendedName>
        <fullName evidence="1">RNase H type-1 domain-containing protein</fullName>
    </recommendedName>
</protein>
<gene>
    <name evidence="2" type="ORF">Cgig2_003124</name>
</gene>
<accession>A0A9Q1GV44</accession>
<proteinExistence type="predicted"/>
<dbReference type="Proteomes" id="UP001153076">
    <property type="component" value="Unassembled WGS sequence"/>
</dbReference>
<dbReference type="InterPro" id="IPR053151">
    <property type="entry name" value="RNase_H-like"/>
</dbReference>
<dbReference type="EMBL" id="JAKOGI010001007">
    <property type="protein sequence ID" value="KAJ8428422.1"/>
    <property type="molecule type" value="Genomic_DNA"/>
</dbReference>
<evidence type="ECO:0000259" key="1">
    <source>
        <dbReference type="PROSITE" id="PS50879"/>
    </source>
</evidence>
<evidence type="ECO:0000313" key="3">
    <source>
        <dbReference type="Proteomes" id="UP001153076"/>
    </source>
</evidence>
<dbReference type="GO" id="GO:0003676">
    <property type="term" value="F:nucleic acid binding"/>
    <property type="evidence" value="ECO:0007669"/>
    <property type="project" value="InterPro"/>
</dbReference>
<dbReference type="SUPFAM" id="SSF53098">
    <property type="entry name" value="Ribonuclease H-like"/>
    <property type="match status" value="1"/>
</dbReference>
<name>A0A9Q1GV44_9CARY</name>
<dbReference type="PANTHER" id="PTHR47723:SF19">
    <property type="entry name" value="POLYNUCLEOTIDYL TRANSFERASE, RIBONUCLEASE H-LIKE SUPERFAMILY PROTEIN"/>
    <property type="match status" value="1"/>
</dbReference>
<evidence type="ECO:0000313" key="2">
    <source>
        <dbReference type="EMBL" id="KAJ8428422.1"/>
    </source>
</evidence>
<comment type="caution">
    <text evidence="2">The sequence shown here is derived from an EMBL/GenBank/DDBJ whole genome shotgun (WGS) entry which is preliminary data.</text>
</comment>
<feature type="domain" description="RNase H type-1" evidence="1">
    <location>
        <begin position="237"/>
        <end position="279"/>
    </location>
</feature>
<dbReference type="GO" id="GO:0004523">
    <property type="term" value="F:RNA-DNA hybrid ribonuclease activity"/>
    <property type="evidence" value="ECO:0007669"/>
    <property type="project" value="InterPro"/>
</dbReference>
<dbReference type="OrthoDB" id="1937258at2759"/>
<organism evidence="2 3">
    <name type="scientific">Carnegiea gigantea</name>
    <dbReference type="NCBI Taxonomy" id="171969"/>
    <lineage>
        <taxon>Eukaryota</taxon>
        <taxon>Viridiplantae</taxon>
        <taxon>Streptophyta</taxon>
        <taxon>Embryophyta</taxon>
        <taxon>Tracheophyta</taxon>
        <taxon>Spermatophyta</taxon>
        <taxon>Magnoliopsida</taxon>
        <taxon>eudicotyledons</taxon>
        <taxon>Gunneridae</taxon>
        <taxon>Pentapetalae</taxon>
        <taxon>Caryophyllales</taxon>
        <taxon>Cactineae</taxon>
        <taxon>Cactaceae</taxon>
        <taxon>Cactoideae</taxon>
        <taxon>Echinocereeae</taxon>
        <taxon>Carnegiea</taxon>
    </lineage>
</organism>
<dbReference type="InterPro" id="IPR044730">
    <property type="entry name" value="RNase_H-like_dom_plant"/>
</dbReference>
<keyword evidence="3" id="KW-1185">Reference proteome</keyword>
<dbReference type="PROSITE" id="PS50879">
    <property type="entry name" value="RNASE_H_1"/>
    <property type="match status" value="1"/>
</dbReference>
<dbReference type="CDD" id="cd06222">
    <property type="entry name" value="RNase_H_like"/>
    <property type="match status" value="1"/>
</dbReference>
<dbReference type="AlphaFoldDB" id="A0A9Q1GV44"/>
<sequence>MKLGWRMQGLRFYRTNTTEARIWMFGKPVILPRQLGVALQRILPSCNENWADHRPLVKLALSPIPLLDQEWWPTIRHPQEDGNGKPLGSFCHRARSRKKPLLKSLKREQRIHIIGREDIDHILRRCPRACELWNVLELEGLKCVADDTNVIAWIKANSVLKQDGLHGPTKFLLTCWYLWKWRNAICFCSMECIPTHRGQFLLAKFEEVLAAMYDEPWETKRPDRTPMELCVRWESPREGWVLLNTDGAVKGNPGPAACGGILRNDSGEWLAGFTEALGW</sequence>
<dbReference type="PANTHER" id="PTHR47723">
    <property type="entry name" value="OS05G0353850 PROTEIN"/>
    <property type="match status" value="1"/>
</dbReference>
<reference evidence="2" key="1">
    <citation type="submission" date="2022-04" db="EMBL/GenBank/DDBJ databases">
        <title>Carnegiea gigantea Genome sequencing and assembly v2.</title>
        <authorList>
            <person name="Copetti D."/>
            <person name="Sanderson M.J."/>
            <person name="Burquez A."/>
            <person name="Wojciechowski M.F."/>
        </authorList>
    </citation>
    <scope>NUCLEOTIDE SEQUENCE</scope>
    <source>
        <strain evidence="2">SGP5-SGP5p</strain>
        <tissue evidence="2">Aerial part</tissue>
    </source>
</reference>